<proteinExistence type="predicted"/>
<accession>A0A9P4WHA6</accession>
<feature type="compositionally biased region" description="Low complexity" evidence="1">
    <location>
        <begin position="132"/>
        <end position="151"/>
    </location>
</feature>
<protein>
    <recommendedName>
        <fullName evidence="2">DUF7924 domain-containing protein</fullName>
    </recommendedName>
</protein>
<dbReference type="InterPro" id="IPR057684">
    <property type="entry name" value="DUF7924"/>
</dbReference>
<organism evidence="3 4">
    <name type="scientific">Didymella heteroderae</name>
    <dbReference type="NCBI Taxonomy" id="1769908"/>
    <lineage>
        <taxon>Eukaryota</taxon>
        <taxon>Fungi</taxon>
        <taxon>Dikarya</taxon>
        <taxon>Ascomycota</taxon>
        <taxon>Pezizomycotina</taxon>
        <taxon>Dothideomycetes</taxon>
        <taxon>Pleosporomycetidae</taxon>
        <taxon>Pleosporales</taxon>
        <taxon>Pleosporineae</taxon>
        <taxon>Didymellaceae</taxon>
        <taxon>Didymella</taxon>
    </lineage>
</organism>
<keyword evidence="4" id="KW-1185">Reference proteome</keyword>
<evidence type="ECO:0000313" key="4">
    <source>
        <dbReference type="Proteomes" id="UP000758155"/>
    </source>
</evidence>
<dbReference type="AlphaFoldDB" id="A0A9P4WHA6"/>
<evidence type="ECO:0000256" key="1">
    <source>
        <dbReference type="SAM" id="MobiDB-lite"/>
    </source>
</evidence>
<feature type="region of interest" description="Disordered" evidence="1">
    <location>
        <begin position="128"/>
        <end position="160"/>
    </location>
</feature>
<name>A0A9P4WHA6_9PLEO</name>
<dbReference type="EMBL" id="SWKV01000104">
    <property type="protein sequence ID" value="KAF3032320.1"/>
    <property type="molecule type" value="Genomic_DNA"/>
</dbReference>
<dbReference type="Pfam" id="PF25545">
    <property type="entry name" value="DUF7924"/>
    <property type="match status" value="1"/>
</dbReference>
<dbReference type="OrthoDB" id="5372703at2759"/>
<comment type="caution">
    <text evidence="3">The sequence shown here is derived from an EMBL/GenBank/DDBJ whole genome shotgun (WGS) entry which is preliminary data.</text>
</comment>
<feature type="domain" description="DUF7924" evidence="2">
    <location>
        <begin position="154"/>
        <end position="317"/>
    </location>
</feature>
<evidence type="ECO:0000259" key="2">
    <source>
        <dbReference type="Pfam" id="PF25545"/>
    </source>
</evidence>
<reference evidence="3" key="1">
    <citation type="submission" date="2019-04" db="EMBL/GenBank/DDBJ databases">
        <title>Sequencing of skin fungus with MAO and IRED activity.</title>
        <authorList>
            <person name="Marsaioli A.J."/>
            <person name="Bonatto J.M.C."/>
            <person name="Reis Junior O."/>
        </authorList>
    </citation>
    <scope>NUCLEOTIDE SEQUENCE</scope>
    <source>
        <strain evidence="3">28M1</strain>
    </source>
</reference>
<evidence type="ECO:0000313" key="3">
    <source>
        <dbReference type="EMBL" id="KAF3032320.1"/>
    </source>
</evidence>
<sequence>MDLPTDIDELCRRIVGDAYDNARELKGVPVELQEKVTNTANDYLNRCKELAKDAKGEAEWKSALLEGVFRPLVKLFGQDVLATSASDKPWRTELKPRPPSLRDLLSFTPRLGVTADISAMAPTSFDLTGRFTSTEPSETATETSETTAVSTIEDPDFSNPLTTPKPDIVVGLARRSFSEVHQVLLGEWQDKAKLLSEPQLVQHGLHFPFLLVEAKGLATSGNMMGAENQAAVGGACAINILRALQGLEPDFPLARIIFSISTEGPLHQLGIHYIVGGQYHMTVHRAWRTTLDRDCTELVVALARIIQWGGDQYRNEITASLQRVVGHLQASS</sequence>
<dbReference type="Proteomes" id="UP000758155">
    <property type="component" value="Unassembled WGS sequence"/>
</dbReference>
<gene>
    <name evidence="3" type="ORF">E8E12_002304</name>
</gene>